<evidence type="ECO:0000313" key="2">
    <source>
        <dbReference type="EMBL" id="KGJ87936.1"/>
    </source>
</evidence>
<sequence>MSELMAKYIKRIRYRRRRVFRSCDFISKASVKVQIKAPIESPIESKEEQHITQGVIDDLLQTQQTDLLASDLEVDDEPLAYFEKGKDPYAYLVSQLPLMLNSIPNLLHEPNSNKQNEASLVAQDESEQQLTTDDNDISKTDRFTPFNSSQFMLNESEQHGLELSKAELDKSELKKIKRDRQEVARADFAKLEQAESTVAITTKAKPRILCQVKPGSEHALLNHTDESPELSLDISLTKQQNWLQWRTQAGTQSNLLLARLMPSVISSVMPRAFPWLGLPGHSGRKIRYGGHYPRVIKDNRHDQQATTRSVEHSFFHLDVLNLANKHKLTLAEFIMSLTSVSSMAELVASAELSAIARVYISLPKQSLNDLATDSFLKEACKVKQLTPKLNWLDCLHPWLILVHKTSVTLDNLAEYLNQAPVNRIYKITLAKLSCYVEIGATQVCLSNGKDKPVVVSKADFIARLSSSFSSSFSSDIKKPAILPNLNVATDELVHLLVFQADDRAKKSLLIGLENKLAQGLKEWQVKADIPFGEFVSSAALQSS</sequence>
<protein>
    <submittedName>
        <fullName evidence="2">Uncharacterized protein</fullName>
    </submittedName>
</protein>
<feature type="region of interest" description="Disordered" evidence="1">
    <location>
        <begin position="118"/>
        <end position="144"/>
    </location>
</feature>
<proteinExistence type="predicted"/>
<evidence type="ECO:0000313" key="3">
    <source>
        <dbReference type="Proteomes" id="UP000029868"/>
    </source>
</evidence>
<dbReference type="EMBL" id="JQEC01000070">
    <property type="protein sequence ID" value="KGJ87936.1"/>
    <property type="molecule type" value="Genomic_DNA"/>
</dbReference>
<accession>A0A099KC43</accession>
<dbReference type="PATRIC" id="fig|28229.3.peg.4245"/>
<dbReference type="AlphaFoldDB" id="A0A099KC43"/>
<gene>
    <name evidence="2" type="ORF">GAB14E_4269</name>
</gene>
<name>A0A099KC43_COLPS</name>
<comment type="caution">
    <text evidence="2">The sequence shown here is derived from an EMBL/GenBank/DDBJ whole genome shotgun (WGS) entry which is preliminary data.</text>
</comment>
<organism evidence="2 3">
    <name type="scientific">Colwellia psychrerythraea</name>
    <name type="common">Vibrio psychroerythus</name>
    <dbReference type="NCBI Taxonomy" id="28229"/>
    <lineage>
        <taxon>Bacteria</taxon>
        <taxon>Pseudomonadati</taxon>
        <taxon>Pseudomonadota</taxon>
        <taxon>Gammaproteobacteria</taxon>
        <taxon>Alteromonadales</taxon>
        <taxon>Colwelliaceae</taxon>
        <taxon>Colwellia</taxon>
    </lineage>
</organism>
<reference evidence="2 3" key="1">
    <citation type="submission" date="2014-08" db="EMBL/GenBank/DDBJ databases">
        <title>Genomic and Phenotypic Diversity of Colwellia psychrerythraea strains from Disparate Marine Basins.</title>
        <authorList>
            <person name="Techtmann S.M."/>
            <person name="Stelling S.C."/>
            <person name="Utturkar S.M."/>
            <person name="Alshibli N."/>
            <person name="Harris A."/>
            <person name="Brown S.D."/>
            <person name="Hazen T.C."/>
        </authorList>
    </citation>
    <scope>NUCLEOTIDE SEQUENCE [LARGE SCALE GENOMIC DNA]</scope>
    <source>
        <strain evidence="2 3">GAB14E</strain>
    </source>
</reference>
<dbReference type="Proteomes" id="UP000029868">
    <property type="component" value="Unassembled WGS sequence"/>
</dbReference>
<evidence type="ECO:0000256" key="1">
    <source>
        <dbReference type="SAM" id="MobiDB-lite"/>
    </source>
</evidence>